<proteinExistence type="predicted"/>
<dbReference type="EMBL" id="REFZ01000005">
    <property type="protein sequence ID" value="RQH00989.1"/>
    <property type="molecule type" value="Genomic_DNA"/>
</dbReference>
<reference evidence="1 2" key="1">
    <citation type="submission" date="2018-10" db="EMBL/GenBank/DDBJ databases">
        <title>Natrarchaeobius chitinivorans gen. nov., sp. nov., and Natrarchaeobius haloalkaliphilus sp. nov., alkaliphilic, chitin-utilizing haloarchaea from hypersaline alkaline lakes.</title>
        <authorList>
            <person name="Sorokin D.Y."/>
            <person name="Elcheninov A.G."/>
            <person name="Kostrikina N.A."/>
            <person name="Bale N.J."/>
            <person name="Sinninghe Damste J.S."/>
            <person name="Khijniak T.V."/>
            <person name="Kublanov I.V."/>
            <person name="Toshchakov S.V."/>
        </authorList>
    </citation>
    <scope>NUCLEOTIDE SEQUENCE [LARGE SCALE GENOMIC DNA]</scope>
    <source>
        <strain evidence="1 2">AArcht7</strain>
    </source>
</reference>
<accession>A0A3N6MB23</accession>
<gene>
    <name evidence="1" type="ORF">EA472_08580</name>
</gene>
<dbReference type="Proteomes" id="UP000281431">
    <property type="component" value="Unassembled WGS sequence"/>
</dbReference>
<organism evidence="1 2">
    <name type="scientific">Natrarchaeobius chitinivorans</name>
    <dbReference type="NCBI Taxonomy" id="1679083"/>
    <lineage>
        <taxon>Archaea</taxon>
        <taxon>Methanobacteriati</taxon>
        <taxon>Methanobacteriota</taxon>
        <taxon>Stenosarchaea group</taxon>
        <taxon>Halobacteria</taxon>
        <taxon>Halobacteriales</taxon>
        <taxon>Natrialbaceae</taxon>
        <taxon>Natrarchaeobius</taxon>
    </lineage>
</organism>
<evidence type="ECO:0000313" key="1">
    <source>
        <dbReference type="EMBL" id="RQH00989.1"/>
    </source>
</evidence>
<name>A0A3N6MB23_NATCH</name>
<comment type="caution">
    <text evidence="1">The sequence shown here is derived from an EMBL/GenBank/DDBJ whole genome shotgun (WGS) entry which is preliminary data.</text>
</comment>
<dbReference type="AlphaFoldDB" id="A0A3N6MB23"/>
<sequence length="61" mass="6508">MSVDGENERAAARCTRCGEIGIVLVGPDGTFEPIGQPELCSCDGRTLRILERTLDDPDDGS</sequence>
<dbReference type="OrthoDB" id="257177at2157"/>
<protein>
    <submittedName>
        <fullName evidence="1">Uncharacterized protein</fullName>
    </submittedName>
</protein>
<keyword evidence="2" id="KW-1185">Reference proteome</keyword>
<evidence type="ECO:0000313" key="2">
    <source>
        <dbReference type="Proteomes" id="UP000281431"/>
    </source>
</evidence>